<organism evidence="2 3">
    <name type="scientific">Sulfurimonas sediminis</name>
    <dbReference type="NCBI Taxonomy" id="2590020"/>
    <lineage>
        <taxon>Bacteria</taxon>
        <taxon>Pseudomonadati</taxon>
        <taxon>Campylobacterota</taxon>
        <taxon>Epsilonproteobacteria</taxon>
        <taxon>Campylobacterales</taxon>
        <taxon>Sulfurimonadaceae</taxon>
        <taxon>Sulfurimonas</taxon>
    </lineage>
</organism>
<name>A0A7M1B468_9BACT</name>
<protein>
    <submittedName>
        <fullName evidence="2">Uncharacterized protein</fullName>
    </submittedName>
</protein>
<dbReference type="AlphaFoldDB" id="A0A7M1B468"/>
<feature type="region of interest" description="Disordered" evidence="1">
    <location>
        <begin position="1"/>
        <end position="25"/>
    </location>
</feature>
<reference evidence="2 3" key="1">
    <citation type="submission" date="2019-06" db="EMBL/GenBank/DDBJ databases">
        <title>Sulfurimonas gotlandica sp. nov., a chemoautotrophic and psychrotolerant epsilonproteobacterium isolated from a pelagic redoxcline, and an emended description of the genus Sulfurimonas.</title>
        <authorList>
            <person name="Wang S."/>
            <person name="Jiang L."/>
            <person name="Shao Z."/>
        </authorList>
    </citation>
    <scope>NUCLEOTIDE SEQUENCE [LARGE SCALE GENOMIC DNA]</scope>
    <source>
        <strain evidence="2 3">S2-6</strain>
    </source>
</reference>
<evidence type="ECO:0000313" key="2">
    <source>
        <dbReference type="EMBL" id="QOP44513.1"/>
    </source>
</evidence>
<evidence type="ECO:0000256" key="1">
    <source>
        <dbReference type="SAM" id="MobiDB-lite"/>
    </source>
</evidence>
<sequence>MAGCSSSGGDSTTTEPTPTSVTTGTASDGYIKGGKVCFDMDKNDVCDIEEPFAITDANGSYSLTITTAQKAEASPNAPLLLVGGIDIDTKALLTGSLKAPFDGDTSLHITPLTTLVTAMVENNVSIDTAYTKVADALGIPANKIKEDPVKLAKEDKDPTVLAAAMATHRIIQTMAAVDNNTSSDDIYKNLVDAIEEVAAADTNTTKGIAAIVEAAAKNANSTLPDRVKEAAKTATVIQNQVDLAITTAVENNDSIEDAALTLDAAVETVQTLVEDALDNNETIDDTFIGEVEDNATTVAAAADPVQLAIANVFSSYDMNTVANDNNVTGTIAGYFSKSSDVTAESIIALSSELNDPVYIVGNTQEYGLLHYYRAKLVQDYVESKGYLFTEKDLPGKIAEIKKSDGTYAFSKDMSVTDFATMIYDYGNTNNITELMTLALKMNPPADLASVSDVQKAKDLFTSIRTQANSVTNSSLTGYADKESENINTALQNIAVNIELATNFLDGLTTGIMTLMDRNETSTVHPLGTAGIRTLSLMQTSSTDDITWAYDINQTVDNTETHWTGTVSFPDIDPDTFDPSSFATLRATLNGDLPLDYAPVTTTGVEDKQSVNLDATITKTTTGADFALSGSISSNGDSLALTDASASVAYTTDAITGEPNPTYIKLNHLYVDGTVGNYTLNGKLDVNAYAQNTIMAAAGGIETNIVNSWIGINVYCSQGDLIIPQTSIGYGFIAPNGQVYNPQYVNIYSNNSINLNYEIEGNVTDSYIQDINNYNFTVSCSDTNASLMVNSWNDSWTETEPNNSGWLPSDIAFDGKLSNTADSSYFEGKITAKWLDISDANLSRGTYTPQLDVTMNGALQMPETSLMRVTVTFNNSSENTLIGATYVYDTLSVTTNTSLDNNESGTINITASTGIKSTIKLVNGNIDYTNSTLTNTEGKTIGNYEDFSGVPRIKYIDGTFETLP</sequence>
<gene>
    <name evidence="2" type="ORF">FJR45_11405</name>
</gene>
<dbReference type="KEGG" id="ssei:FJR45_11405"/>
<accession>A0A7M1B468</accession>
<evidence type="ECO:0000313" key="3">
    <source>
        <dbReference type="Proteomes" id="UP000593719"/>
    </source>
</evidence>
<dbReference type="Proteomes" id="UP000593719">
    <property type="component" value="Chromosome"/>
</dbReference>
<keyword evidence="3" id="KW-1185">Reference proteome</keyword>
<dbReference type="RefSeq" id="WP_193150644.1">
    <property type="nucleotide sequence ID" value="NZ_CP041235.1"/>
</dbReference>
<dbReference type="EMBL" id="CP041235">
    <property type="protein sequence ID" value="QOP44513.1"/>
    <property type="molecule type" value="Genomic_DNA"/>
</dbReference>
<proteinExistence type="predicted"/>